<dbReference type="RefSeq" id="WP_221600322.1">
    <property type="nucleotide sequence ID" value="NZ_JAIGNU010000001.1"/>
</dbReference>
<gene>
    <name evidence="2" type="ORF">K3181_02005</name>
</gene>
<reference evidence="2 3" key="1">
    <citation type="submission" date="2021-08" db="EMBL/GenBank/DDBJ databases">
        <title>Comparative Genomics Analysis of the Genus Qipengyuania Reveals Extensive Genetic Diversity and Metabolic Versatility, Including the Description of Fifteen Novel Species.</title>
        <authorList>
            <person name="Liu Y."/>
        </authorList>
    </citation>
    <scope>NUCLEOTIDE SEQUENCE [LARGE SCALE GENOMIC DNA]</scope>
    <source>
        <strain evidence="2 3">YG27</strain>
    </source>
</reference>
<name>A0ABS7JRF9_9SPHN</name>
<feature type="chain" id="PRO_5045954611" description="C-type lysozyme inhibitor domain-containing protein" evidence="1">
    <location>
        <begin position="21"/>
        <end position="128"/>
    </location>
</feature>
<evidence type="ECO:0008006" key="4">
    <source>
        <dbReference type="Google" id="ProtNLM"/>
    </source>
</evidence>
<dbReference type="PROSITE" id="PS51257">
    <property type="entry name" value="PROKAR_LIPOPROTEIN"/>
    <property type="match status" value="1"/>
</dbReference>
<evidence type="ECO:0000313" key="2">
    <source>
        <dbReference type="EMBL" id="MBX7500216.1"/>
    </source>
</evidence>
<protein>
    <recommendedName>
        <fullName evidence="4">C-type lysozyme inhibitor domain-containing protein</fullName>
    </recommendedName>
</protein>
<keyword evidence="1" id="KW-0732">Signal</keyword>
<evidence type="ECO:0000256" key="1">
    <source>
        <dbReference type="SAM" id="SignalP"/>
    </source>
</evidence>
<accession>A0ABS7JRF9</accession>
<dbReference type="EMBL" id="JAIGNU010000001">
    <property type="protein sequence ID" value="MBX7500216.1"/>
    <property type="molecule type" value="Genomic_DNA"/>
</dbReference>
<dbReference type="Proteomes" id="UP000782554">
    <property type="component" value="Unassembled WGS sequence"/>
</dbReference>
<comment type="caution">
    <text evidence="2">The sequence shown here is derived from an EMBL/GenBank/DDBJ whole genome shotgun (WGS) entry which is preliminary data.</text>
</comment>
<organism evidence="2 3">
    <name type="scientific">Qipengyuania mesophila</name>
    <dbReference type="NCBI Taxonomy" id="2867246"/>
    <lineage>
        <taxon>Bacteria</taxon>
        <taxon>Pseudomonadati</taxon>
        <taxon>Pseudomonadota</taxon>
        <taxon>Alphaproteobacteria</taxon>
        <taxon>Sphingomonadales</taxon>
        <taxon>Erythrobacteraceae</taxon>
        <taxon>Qipengyuania</taxon>
    </lineage>
</organism>
<sequence length="128" mass="13842">MIAKSLAAHTALVGCAVLVAACGERDFTTGKWTTTTMPDFSCRGNLDVLVVGEDRIQYAALRHVRGDWGPLKTQYRQAGALIDKGSAGEIFRFREESDGTVTLEDAPATVALSWQLPREIVRCGAAED</sequence>
<evidence type="ECO:0000313" key="3">
    <source>
        <dbReference type="Proteomes" id="UP000782554"/>
    </source>
</evidence>
<proteinExistence type="predicted"/>
<keyword evidence="3" id="KW-1185">Reference proteome</keyword>
<feature type="signal peptide" evidence="1">
    <location>
        <begin position="1"/>
        <end position="20"/>
    </location>
</feature>